<dbReference type="Proteomes" id="UP001180840">
    <property type="component" value="Unassembled WGS sequence"/>
</dbReference>
<gene>
    <name evidence="7" type="ORF">J2S39_002035</name>
</gene>
<feature type="transmembrane region" description="Helical" evidence="5">
    <location>
        <begin position="5"/>
        <end position="22"/>
    </location>
</feature>
<evidence type="ECO:0000256" key="5">
    <source>
        <dbReference type="SAM" id="Phobius"/>
    </source>
</evidence>
<evidence type="ECO:0000259" key="6">
    <source>
        <dbReference type="Pfam" id="PF13515"/>
    </source>
</evidence>
<evidence type="ECO:0000313" key="8">
    <source>
        <dbReference type="Proteomes" id="UP001180840"/>
    </source>
</evidence>
<dbReference type="InterPro" id="IPR049453">
    <property type="entry name" value="Memb_transporter_dom"/>
</dbReference>
<feature type="transmembrane region" description="Helical" evidence="5">
    <location>
        <begin position="78"/>
        <end position="95"/>
    </location>
</feature>
<feature type="transmembrane region" description="Helical" evidence="5">
    <location>
        <begin position="100"/>
        <end position="119"/>
    </location>
</feature>
<dbReference type="RefSeq" id="WP_310169343.1">
    <property type="nucleotide sequence ID" value="NZ_CP047654.1"/>
</dbReference>
<keyword evidence="8" id="KW-1185">Reference proteome</keyword>
<comment type="caution">
    <text evidence="7">The sequence shown here is derived from an EMBL/GenBank/DDBJ whole genome shotgun (WGS) entry which is preliminary data.</text>
</comment>
<dbReference type="EMBL" id="JAVDXZ010000001">
    <property type="protein sequence ID" value="MDR7330359.1"/>
    <property type="molecule type" value="Genomic_DNA"/>
</dbReference>
<comment type="subcellular location">
    <subcellularLocation>
        <location evidence="1">Membrane</location>
        <topology evidence="1">Multi-pass membrane protein</topology>
    </subcellularLocation>
</comment>
<feature type="transmembrane region" description="Helical" evidence="5">
    <location>
        <begin position="131"/>
        <end position="153"/>
    </location>
</feature>
<evidence type="ECO:0000256" key="3">
    <source>
        <dbReference type="ARBA" id="ARBA00022989"/>
    </source>
</evidence>
<keyword evidence="4 5" id="KW-0472">Membrane</keyword>
<keyword evidence="2 5" id="KW-0812">Transmembrane</keyword>
<feature type="domain" description="Integral membrane bound transporter" evidence="6">
    <location>
        <begin position="19"/>
        <end position="141"/>
    </location>
</feature>
<protein>
    <submittedName>
        <fullName evidence="7">Uncharacterized membrane protein YgaE (UPF0421/DUF939 family)</fullName>
    </submittedName>
</protein>
<dbReference type="Pfam" id="PF13515">
    <property type="entry name" value="FUSC_2"/>
    <property type="match status" value="1"/>
</dbReference>
<evidence type="ECO:0000256" key="2">
    <source>
        <dbReference type="ARBA" id="ARBA00022692"/>
    </source>
</evidence>
<keyword evidence="3 5" id="KW-1133">Transmembrane helix</keyword>
<name>A0ABU1ZZL6_9CORY</name>
<reference evidence="7" key="1">
    <citation type="submission" date="2023-07" db="EMBL/GenBank/DDBJ databases">
        <title>Sequencing the genomes of 1000 actinobacteria strains.</title>
        <authorList>
            <person name="Klenk H.-P."/>
        </authorList>
    </citation>
    <scope>NUCLEOTIDE SEQUENCE</scope>
    <source>
        <strain evidence="7">DSM 107476</strain>
    </source>
</reference>
<proteinExistence type="predicted"/>
<sequence length="366" mass="38464">MRGRLWSILQVALGAGIAYWLAMSVLGHVQPFFAPITVVIVLGLSGGERINKAMEMALGCVVGVLVGDLMFLGAGSGGWQIAVAVAVALVVASFLSKSTLVSNQVAIGSILIVTIMPPGGESTGVDRTLDAIVGSAVAMIIIALLPTSPLAAGRREASKVLSMVSSVLDDVADGLRGGEERLVEEALIAARGSQKQINSMAAAARSGAESTRISPLLWSRRRNVRHLERVVAPADNAIRNARVLARRALVLVQDQDYASVTEQQLALLDELSEIALTLSDVYAGRDQLDEAIEIPDLVNQLRSLGARSGIEAAGEDPVLSSYAVLAQTRSIITDLLEVCGMSRESAVAVLAPTSETPAFPPEVRED</sequence>
<organism evidence="7 8">
    <name type="scientific">Corynebacterium guangdongense</name>
    <dbReference type="NCBI Taxonomy" id="1783348"/>
    <lineage>
        <taxon>Bacteria</taxon>
        <taxon>Bacillati</taxon>
        <taxon>Actinomycetota</taxon>
        <taxon>Actinomycetes</taxon>
        <taxon>Mycobacteriales</taxon>
        <taxon>Corynebacteriaceae</taxon>
        <taxon>Corynebacterium</taxon>
    </lineage>
</organism>
<evidence type="ECO:0000256" key="1">
    <source>
        <dbReference type="ARBA" id="ARBA00004141"/>
    </source>
</evidence>
<accession>A0ABU1ZZL6</accession>
<evidence type="ECO:0000256" key="4">
    <source>
        <dbReference type="ARBA" id="ARBA00023136"/>
    </source>
</evidence>
<evidence type="ECO:0000313" key="7">
    <source>
        <dbReference type="EMBL" id="MDR7330359.1"/>
    </source>
</evidence>